<dbReference type="EMBL" id="JBFXLR010000110">
    <property type="protein sequence ID" value="KAL2836706.1"/>
    <property type="molecule type" value="Genomic_DNA"/>
</dbReference>
<dbReference type="PRINTS" id="PR00111">
    <property type="entry name" value="ABHYDROLASE"/>
</dbReference>
<protein>
    <submittedName>
        <fullName evidence="2">Alpha/Beta hydrolase protein</fullName>
    </submittedName>
</protein>
<gene>
    <name evidence="2" type="ORF">BJX68DRAFT_250470</name>
</gene>
<evidence type="ECO:0000259" key="1">
    <source>
        <dbReference type="Pfam" id="PF00561"/>
    </source>
</evidence>
<dbReference type="RefSeq" id="XP_070892207.1">
    <property type="nucleotide sequence ID" value="XM_071042256.1"/>
</dbReference>
<organism evidence="2 3">
    <name type="scientific">Aspergillus pseudodeflectus</name>
    <dbReference type="NCBI Taxonomy" id="176178"/>
    <lineage>
        <taxon>Eukaryota</taxon>
        <taxon>Fungi</taxon>
        <taxon>Dikarya</taxon>
        <taxon>Ascomycota</taxon>
        <taxon>Pezizomycotina</taxon>
        <taxon>Eurotiomycetes</taxon>
        <taxon>Eurotiomycetidae</taxon>
        <taxon>Eurotiales</taxon>
        <taxon>Aspergillaceae</taxon>
        <taxon>Aspergillus</taxon>
        <taxon>Aspergillus subgen. Nidulantes</taxon>
    </lineage>
</organism>
<evidence type="ECO:0000313" key="3">
    <source>
        <dbReference type="Proteomes" id="UP001610444"/>
    </source>
</evidence>
<reference evidence="2 3" key="1">
    <citation type="submission" date="2024-07" db="EMBL/GenBank/DDBJ databases">
        <title>Section-level genome sequencing and comparative genomics of Aspergillus sections Usti and Cavernicolus.</title>
        <authorList>
            <consortium name="Lawrence Berkeley National Laboratory"/>
            <person name="Nybo J.L."/>
            <person name="Vesth T.C."/>
            <person name="Theobald S."/>
            <person name="Frisvad J.C."/>
            <person name="Larsen T.O."/>
            <person name="Kjaerboelling I."/>
            <person name="Rothschild-Mancinelli K."/>
            <person name="Lyhne E.K."/>
            <person name="Kogle M.E."/>
            <person name="Barry K."/>
            <person name="Clum A."/>
            <person name="Na H."/>
            <person name="Ledsgaard L."/>
            <person name="Lin J."/>
            <person name="Lipzen A."/>
            <person name="Kuo A."/>
            <person name="Riley R."/>
            <person name="Mondo S."/>
            <person name="LaButti K."/>
            <person name="Haridas S."/>
            <person name="Pangalinan J."/>
            <person name="Salamov A.A."/>
            <person name="Simmons B.A."/>
            <person name="Magnuson J.K."/>
            <person name="Chen J."/>
            <person name="Drula E."/>
            <person name="Henrissat B."/>
            <person name="Wiebenga A."/>
            <person name="Lubbers R.J."/>
            <person name="Gomes A.C."/>
            <person name="Macurrencykelacurrency M.R."/>
            <person name="Stajich J."/>
            <person name="Grigoriev I.V."/>
            <person name="Mortensen U.H."/>
            <person name="De vries R.P."/>
            <person name="Baker S.E."/>
            <person name="Andersen M.R."/>
        </authorList>
    </citation>
    <scope>NUCLEOTIDE SEQUENCE [LARGE SCALE GENOMIC DNA]</scope>
    <source>
        <strain evidence="2 3">CBS 756.74</strain>
    </source>
</reference>
<dbReference type="InterPro" id="IPR050471">
    <property type="entry name" value="AB_hydrolase"/>
</dbReference>
<dbReference type="GeneID" id="98157420"/>
<accession>A0ABR4J9I0</accession>
<comment type="caution">
    <text evidence="2">The sequence shown here is derived from an EMBL/GenBank/DDBJ whole genome shotgun (WGS) entry which is preliminary data.</text>
</comment>
<dbReference type="PANTHER" id="PTHR43433:SF5">
    <property type="entry name" value="AB HYDROLASE-1 DOMAIN-CONTAINING PROTEIN"/>
    <property type="match status" value="1"/>
</dbReference>
<feature type="domain" description="AB hydrolase-1" evidence="1">
    <location>
        <begin position="49"/>
        <end position="265"/>
    </location>
</feature>
<sequence length="284" mass="31274">MTTLQTVPTSFVSVNGLRIAYRRFGASSPLPLVYVNHLRGSMDTLDPLLFNNIAKSREVIVYDSAGIGHSEGTVPDSIPEMVTVLVDFLAALEIPKADFIGFSMGGGIVQYLGYEYPQLVHKLILAGTQSGIGEGVALPPREVLESAGANNDQPPTEEDMMRLFFFPSETSLALGRAWWKRIHERNVPGELRKGYLTGAGAQSQLNAIFRHTTDTSTFDRLRDIKGPVLVTNGHTDIMSPTSNSFVLQQEISNAQLHLYPDSGHGHLFQVPELYAKQMELFLNN</sequence>
<dbReference type="Gene3D" id="3.40.50.1820">
    <property type="entry name" value="alpha/beta hydrolase"/>
    <property type="match status" value="1"/>
</dbReference>
<dbReference type="InterPro" id="IPR029058">
    <property type="entry name" value="AB_hydrolase_fold"/>
</dbReference>
<dbReference type="Proteomes" id="UP001610444">
    <property type="component" value="Unassembled WGS sequence"/>
</dbReference>
<name>A0ABR4J9I0_9EURO</name>
<dbReference type="Pfam" id="PF00561">
    <property type="entry name" value="Abhydrolase_1"/>
    <property type="match status" value="1"/>
</dbReference>
<dbReference type="PANTHER" id="PTHR43433">
    <property type="entry name" value="HYDROLASE, ALPHA/BETA FOLD FAMILY PROTEIN"/>
    <property type="match status" value="1"/>
</dbReference>
<dbReference type="SUPFAM" id="SSF53474">
    <property type="entry name" value="alpha/beta-Hydrolases"/>
    <property type="match status" value="1"/>
</dbReference>
<evidence type="ECO:0000313" key="2">
    <source>
        <dbReference type="EMBL" id="KAL2836706.1"/>
    </source>
</evidence>
<proteinExistence type="predicted"/>
<dbReference type="InterPro" id="IPR000073">
    <property type="entry name" value="AB_hydrolase_1"/>
</dbReference>
<dbReference type="GO" id="GO:0016787">
    <property type="term" value="F:hydrolase activity"/>
    <property type="evidence" value="ECO:0007669"/>
    <property type="project" value="UniProtKB-KW"/>
</dbReference>
<keyword evidence="3" id="KW-1185">Reference proteome</keyword>
<keyword evidence="2" id="KW-0378">Hydrolase</keyword>